<feature type="chain" id="PRO_5034885690" evidence="1">
    <location>
        <begin position="23"/>
        <end position="249"/>
    </location>
</feature>
<evidence type="ECO:0000313" key="3">
    <source>
        <dbReference type="Proteomes" id="UP000660708"/>
    </source>
</evidence>
<accession>A0A8I0MUJ7</accession>
<dbReference type="RefSeq" id="WP_147389798.1">
    <property type="nucleotide sequence ID" value="NZ_AQHF01000020.1"/>
</dbReference>
<evidence type="ECO:0000313" key="2">
    <source>
        <dbReference type="EMBL" id="MBE0345596.1"/>
    </source>
</evidence>
<comment type="caution">
    <text evidence="2">The sequence shown here is derived from an EMBL/GenBank/DDBJ whole genome shotgun (WGS) entry which is preliminary data.</text>
</comment>
<dbReference type="Proteomes" id="UP000660708">
    <property type="component" value="Unassembled WGS sequence"/>
</dbReference>
<reference evidence="2 3" key="1">
    <citation type="submission" date="2015-06" db="EMBL/GenBank/DDBJ databases">
        <title>Genome sequence of Pseudoalteromonas peptidolytica.</title>
        <authorList>
            <person name="Xie B.-B."/>
            <person name="Rong J.-C."/>
            <person name="Qin Q.-L."/>
            <person name="Zhang Y.-Z."/>
        </authorList>
    </citation>
    <scope>NUCLEOTIDE SEQUENCE [LARGE SCALE GENOMIC DNA]</scope>
    <source>
        <strain evidence="2 3">F12-50-A1</strain>
    </source>
</reference>
<keyword evidence="3" id="KW-1185">Reference proteome</keyword>
<dbReference type="EMBL" id="AQHF01000020">
    <property type="protein sequence ID" value="MBE0345596.1"/>
    <property type="molecule type" value="Genomic_DNA"/>
</dbReference>
<organism evidence="2 3">
    <name type="scientific">Pseudoalteromonas peptidolytica F12-50-A1</name>
    <dbReference type="NCBI Taxonomy" id="1315280"/>
    <lineage>
        <taxon>Bacteria</taxon>
        <taxon>Pseudomonadati</taxon>
        <taxon>Pseudomonadota</taxon>
        <taxon>Gammaproteobacteria</taxon>
        <taxon>Alteromonadales</taxon>
        <taxon>Pseudoalteromonadaceae</taxon>
        <taxon>Pseudoalteromonas</taxon>
    </lineage>
</organism>
<sequence>MKKLLTTGAFIITSALSGFAHANDINQQLQAKLDEANYLYESGRYREALDIVHWLDEKGVAIDHDFYPVRLGTLLPLWKRLSSSYNPARTSYNSKLKVTIFDTINNPQNCTSYDDTQVMLDINGSYDEFITLLENKEVDYPRVWQRCWDQASTLAAVEHASKLLIESYLVDLSDHFDSYFVPLIDGLYLQCSDYDGDEETECQDGVKDYLLGISLSYQNAAMIHYGLSEAGSIGGSTLKLLLKWQNVEL</sequence>
<gene>
    <name evidence="2" type="ORF">PPEP_a0501</name>
</gene>
<feature type="signal peptide" evidence="1">
    <location>
        <begin position="1"/>
        <end position="22"/>
    </location>
</feature>
<dbReference type="AlphaFoldDB" id="A0A8I0MUJ7"/>
<name>A0A8I0MUJ7_9GAMM</name>
<keyword evidence="1" id="KW-0732">Signal</keyword>
<evidence type="ECO:0000256" key="1">
    <source>
        <dbReference type="SAM" id="SignalP"/>
    </source>
</evidence>
<proteinExistence type="predicted"/>
<protein>
    <submittedName>
        <fullName evidence="2">Uncharacterized protein</fullName>
    </submittedName>
</protein>